<dbReference type="NCBIfam" id="TIGR01413">
    <property type="entry name" value="Dyp_perox_fam"/>
    <property type="match status" value="1"/>
</dbReference>
<comment type="caution">
    <text evidence="10">The sequence shown here is derived from an EMBL/GenBank/DDBJ whole genome shotgun (WGS) entry which is preliminary data.</text>
</comment>
<dbReference type="PROSITE" id="PS51404">
    <property type="entry name" value="DYP_PEROXIDASE"/>
    <property type="match status" value="1"/>
</dbReference>
<proteinExistence type="inferred from homology"/>
<feature type="compositionally biased region" description="Low complexity" evidence="7">
    <location>
        <begin position="318"/>
        <end position="334"/>
    </location>
</feature>
<reference evidence="10 11" key="1">
    <citation type="submission" date="2024-09" db="EMBL/GenBank/DDBJ databases">
        <authorList>
            <person name="Sun Q."/>
            <person name="Mori K."/>
        </authorList>
    </citation>
    <scope>NUCLEOTIDE SEQUENCE [LARGE SCALE GENOMIC DNA]</scope>
    <source>
        <strain evidence="10 11">TBRC 0563</strain>
    </source>
</reference>
<keyword evidence="3" id="KW-0479">Metal-binding</keyword>
<evidence type="ECO:0000259" key="8">
    <source>
        <dbReference type="Pfam" id="PF04261"/>
    </source>
</evidence>
<feature type="region of interest" description="Disordered" evidence="7">
    <location>
        <begin position="305"/>
        <end position="348"/>
    </location>
</feature>
<evidence type="ECO:0000256" key="2">
    <source>
        <dbReference type="ARBA" id="ARBA00022559"/>
    </source>
</evidence>
<feature type="compositionally biased region" description="Gly residues" evidence="7">
    <location>
        <begin position="338"/>
        <end position="348"/>
    </location>
</feature>
<evidence type="ECO:0000256" key="7">
    <source>
        <dbReference type="SAM" id="MobiDB-lite"/>
    </source>
</evidence>
<evidence type="ECO:0000313" key="10">
    <source>
        <dbReference type="EMBL" id="MFB9837746.1"/>
    </source>
</evidence>
<dbReference type="Pfam" id="PF04261">
    <property type="entry name" value="Dyp_perox_N"/>
    <property type="match status" value="1"/>
</dbReference>
<evidence type="ECO:0000256" key="5">
    <source>
        <dbReference type="ARBA" id="ARBA00023004"/>
    </source>
</evidence>
<evidence type="ECO:0000259" key="9">
    <source>
        <dbReference type="Pfam" id="PF20628"/>
    </source>
</evidence>
<keyword evidence="4" id="KW-0560">Oxidoreductase</keyword>
<dbReference type="PANTHER" id="PTHR30521">
    <property type="entry name" value="DEFERROCHELATASE/PEROXIDASE"/>
    <property type="match status" value="1"/>
</dbReference>
<dbReference type="InterPro" id="IPR006314">
    <property type="entry name" value="Dyp_peroxidase"/>
</dbReference>
<dbReference type="SUPFAM" id="SSF54909">
    <property type="entry name" value="Dimeric alpha+beta barrel"/>
    <property type="match status" value="1"/>
</dbReference>
<evidence type="ECO:0000256" key="4">
    <source>
        <dbReference type="ARBA" id="ARBA00023002"/>
    </source>
</evidence>
<dbReference type="Pfam" id="PF20628">
    <property type="entry name" value="Dyp_perox_C"/>
    <property type="match status" value="1"/>
</dbReference>
<comment type="similarity">
    <text evidence="6">Belongs to the DyP-type peroxidase family.</text>
</comment>
<organism evidence="10 11">
    <name type="scientific">Actinoallomurus acaciae</name>
    <dbReference type="NCBI Taxonomy" id="502577"/>
    <lineage>
        <taxon>Bacteria</taxon>
        <taxon>Bacillati</taxon>
        <taxon>Actinomycetota</taxon>
        <taxon>Actinomycetes</taxon>
        <taxon>Streptosporangiales</taxon>
        <taxon>Thermomonosporaceae</taxon>
        <taxon>Actinoallomurus</taxon>
    </lineage>
</organism>
<evidence type="ECO:0000256" key="6">
    <source>
        <dbReference type="ARBA" id="ARBA00025737"/>
    </source>
</evidence>
<sequence length="348" mass="37173">MGEPDPHAEPQAVLSPLTRTAIFLVVTIDPGGESVVRDLLPDLAGLRRAIGFPAPEGRLSCVAGIGSEAWDRLFAGPRPAELHPLKEVAGPVHRAPSTPGDLLFHIRAQRHDLCFALESQIMNRLSGAVTVRDEVYGFKYLDVRDLLGFVDGTENPEGSAAEEAVIVGDEDPDFAGGSYVIVQKYLHDLDAWNSMTVEAQERTIGRTKLGDIEMADDVKPPDSHVALTTIVDPDGTERQILRDNMPFGSVARGEFGTYFIGYARTPDVTERMLERMFLGDDEAAHDRILDVSTAQTGTLFFVPSADLLDDPPGPPGEPAAAAEGPPATTIEAPADGSLGIGGLKGSAE</sequence>
<dbReference type="EMBL" id="JBHLZP010000417">
    <property type="protein sequence ID" value="MFB9837746.1"/>
    <property type="molecule type" value="Genomic_DNA"/>
</dbReference>
<dbReference type="RefSeq" id="WP_378210664.1">
    <property type="nucleotide sequence ID" value="NZ_JBHLZP010000417.1"/>
</dbReference>
<gene>
    <name evidence="10" type="ORF">ACFFNX_36850</name>
</gene>
<name>A0ABV5YRN9_9ACTN</name>
<protein>
    <submittedName>
        <fullName evidence="10">Dyp-type peroxidase</fullName>
    </submittedName>
</protein>
<feature type="domain" description="Dyp-type peroxidase N-terminal" evidence="8">
    <location>
        <begin position="11"/>
        <end position="139"/>
    </location>
</feature>
<evidence type="ECO:0000313" key="11">
    <source>
        <dbReference type="Proteomes" id="UP001589627"/>
    </source>
</evidence>
<accession>A0ABV5YRN9</accession>
<dbReference type="PANTHER" id="PTHR30521:SF0">
    <property type="entry name" value="DYP-TYPE PEROXIDASE FAMILY PROTEIN"/>
    <property type="match status" value="1"/>
</dbReference>
<keyword evidence="2 10" id="KW-0575">Peroxidase</keyword>
<keyword evidence="11" id="KW-1185">Reference proteome</keyword>
<keyword evidence="5" id="KW-0408">Iron</keyword>
<evidence type="ECO:0000256" key="1">
    <source>
        <dbReference type="ARBA" id="ARBA00001970"/>
    </source>
</evidence>
<dbReference type="InterPro" id="IPR048328">
    <property type="entry name" value="Dyp_perox_C"/>
</dbReference>
<dbReference type="GO" id="GO:0004601">
    <property type="term" value="F:peroxidase activity"/>
    <property type="evidence" value="ECO:0007669"/>
    <property type="project" value="UniProtKB-KW"/>
</dbReference>
<evidence type="ECO:0000256" key="3">
    <source>
        <dbReference type="ARBA" id="ARBA00022723"/>
    </source>
</evidence>
<dbReference type="InterPro" id="IPR011008">
    <property type="entry name" value="Dimeric_a/b-barrel"/>
</dbReference>
<dbReference type="Proteomes" id="UP001589627">
    <property type="component" value="Unassembled WGS sequence"/>
</dbReference>
<dbReference type="InterPro" id="IPR048327">
    <property type="entry name" value="Dyp_perox_N"/>
</dbReference>
<feature type="domain" description="Dyp-type peroxidase C-terminal" evidence="9">
    <location>
        <begin position="143"/>
        <end position="306"/>
    </location>
</feature>
<comment type="cofactor">
    <cofactor evidence="1">
        <name>heme b</name>
        <dbReference type="ChEBI" id="CHEBI:60344"/>
    </cofactor>
</comment>